<sequence length="193" mass="21992">MSKTLLETAVHREELYHGKILHLQRDTVELPNGQTAIREYVVHPGAVVIVPILEREDGSWELVLERQYRYPVAKVMLEFPAGKLDHGEECLASAQRELREETGYSAAEWAHAGLFHPVVAYSTEFIDVWFARGLTAGDRDLDEEEFLEVLTLPLEEFLDQCRTGSVTDGKTLIAAHWLLQIRAGAWVPDWQRV</sequence>
<organism evidence="9 10">
    <name type="scientific">Candidatus Symbiobacter mobilis CR</name>
    <dbReference type="NCBI Taxonomy" id="946483"/>
    <lineage>
        <taxon>Bacteria</taxon>
        <taxon>Pseudomonadati</taxon>
        <taxon>Pseudomonadota</taxon>
        <taxon>Betaproteobacteria</taxon>
        <taxon>Burkholderiales</taxon>
        <taxon>Comamonadaceae</taxon>
    </lineage>
</organism>
<dbReference type="PANTHER" id="PTHR11839:SF18">
    <property type="entry name" value="NUDIX HYDROLASE DOMAIN-CONTAINING PROTEIN"/>
    <property type="match status" value="1"/>
</dbReference>
<keyword evidence="5" id="KW-0378">Hydrolase</keyword>
<name>U5N8X2_9BURK</name>
<dbReference type="Proteomes" id="UP000017184">
    <property type="component" value="Chromosome"/>
</dbReference>
<comment type="catalytic activity">
    <reaction evidence="1">
        <text>GDP-alpha-D-mannose + H2O = alpha-D-mannose 1-phosphate + GMP + 2 H(+)</text>
        <dbReference type="Rhea" id="RHEA:27978"/>
        <dbReference type="ChEBI" id="CHEBI:15377"/>
        <dbReference type="ChEBI" id="CHEBI:15378"/>
        <dbReference type="ChEBI" id="CHEBI:57527"/>
        <dbReference type="ChEBI" id="CHEBI:58115"/>
        <dbReference type="ChEBI" id="CHEBI:58409"/>
    </reaction>
</comment>
<evidence type="ECO:0000256" key="5">
    <source>
        <dbReference type="ARBA" id="ARBA00022801"/>
    </source>
</evidence>
<evidence type="ECO:0000259" key="8">
    <source>
        <dbReference type="PROSITE" id="PS51462"/>
    </source>
</evidence>
<evidence type="ECO:0000256" key="1">
    <source>
        <dbReference type="ARBA" id="ARBA00000847"/>
    </source>
</evidence>
<dbReference type="HOGENOM" id="CLU_062658_5_0_4"/>
<accession>U5N8X2</accession>
<dbReference type="InterPro" id="IPR015797">
    <property type="entry name" value="NUDIX_hydrolase-like_dom_sf"/>
</dbReference>
<dbReference type="OrthoDB" id="9806150at2"/>
<dbReference type="EMBL" id="CP004885">
    <property type="protein sequence ID" value="AGX87775.1"/>
    <property type="molecule type" value="Genomic_DNA"/>
</dbReference>
<feature type="domain" description="Nudix hydrolase" evidence="8">
    <location>
        <begin position="43"/>
        <end position="174"/>
    </location>
</feature>
<reference evidence="9 10" key="1">
    <citation type="journal article" date="2013" name="Genome Biol.">
        <title>Genomic analysis reveals key aspects of prokaryotic symbiosis in the phototrophic consortium "Chlorochromatium aggregatum".</title>
        <authorList>
            <person name="Liu Z."/>
            <person name="Muller J."/>
            <person name="Li T."/>
            <person name="Alvey R.M."/>
            <person name="Vogl K."/>
            <person name="Frigaard N.U."/>
            <person name="Rockwell N.C."/>
            <person name="Boyd E.S."/>
            <person name="Tomsho L.P."/>
            <person name="Schuster S.C."/>
            <person name="Henke P."/>
            <person name="Rohde M."/>
            <person name="Overmann J."/>
            <person name="Bryant D.A."/>
        </authorList>
    </citation>
    <scope>NUCLEOTIDE SEQUENCE [LARGE SCALE GENOMIC DNA]</scope>
    <source>
        <strain evidence="9">CR</strain>
    </source>
</reference>
<dbReference type="PROSITE" id="PS51462">
    <property type="entry name" value="NUDIX"/>
    <property type="match status" value="1"/>
</dbReference>
<dbReference type="KEGG" id="cbx:Cenrod_1690"/>
<dbReference type="PANTHER" id="PTHR11839">
    <property type="entry name" value="UDP/ADP-SUGAR PYROPHOSPHATASE"/>
    <property type="match status" value="1"/>
</dbReference>
<dbReference type="AlphaFoldDB" id="U5N8X2"/>
<dbReference type="GO" id="GO:0019693">
    <property type="term" value="P:ribose phosphate metabolic process"/>
    <property type="evidence" value="ECO:0007669"/>
    <property type="project" value="TreeGrafter"/>
</dbReference>
<evidence type="ECO:0000256" key="3">
    <source>
        <dbReference type="ARBA" id="ARBA00007275"/>
    </source>
</evidence>
<evidence type="ECO:0000313" key="10">
    <source>
        <dbReference type="Proteomes" id="UP000017184"/>
    </source>
</evidence>
<dbReference type="InterPro" id="IPR000086">
    <property type="entry name" value="NUDIX_hydrolase_dom"/>
</dbReference>
<evidence type="ECO:0000313" key="9">
    <source>
        <dbReference type="EMBL" id="AGX87775.1"/>
    </source>
</evidence>
<dbReference type="SUPFAM" id="SSF55811">
    <property type="entry name" value="Nudix"/>
    <property type="match status" value="1"/>
</dbReference>
<dbReference type="eggNOG" id="COG0494">
    <property type="taxonomic scope" value="Bacteria"/>
</dbReference>
<protein>
    <recommendedName>
        <fullName evidence="4">GDP-mannose pyrophosphatase</fullName>
    </recommendedName>
    <alternativeName>
        <fullName evidence="6">GDP-mannose hydrolase</fullName>
    </alternativeName>
    <alternativeName>
        <fullName evidence="7">GDPMK</fullName>
    </alternativeName>
</protein>
<evidence type="ECO:0000256" key="4">
    <source>
        <dbReference type="ARBA" id="ARBA00016377"/>
    </source>
</evidence>
<evidence type="ECO:0000256" key="2">
    <source>
        <dbReference type="ARBA" id="ARBA00001946"/>
    </source>
</evidence>
<proteinExistence type="inferred from homology"/>
<dbReference type="GO" id="GO:0016787">
    <property type="term" value="F:hydrolase activity"/>
    <property type="evidence" value="ECO:0007669"/>
    <property type="project" value="UniProtKB-KW"/>
</dbReference>
<dbReference type="GO" id="GO:0005829">
    <property type="term" value="C:cytosol"/>
    <property type="evidence" value="ECO:0007669"/>
    <property type="project" value="TreeGrafter"/>
</dbReference>
<comment type="cofactor">
    <cofactor evidence="2">
        <name>Mg(2+)</name>
        <dbReference type="ChEBI" id="CHEBI:18420"/>
    </cofactor>
</comment>
<dbReference type="RefSeq" id="WP_022773863.1">
    <property type="nucleotide sequence ID" value="NC_022576.1"/>
</dbReference>
<dbReference type="STRING" id="946483.Cenrod_1690"/>
<dbReference type="Pfam" id="PF00293">
    <property type="entry name" value="NUDIX"/>
    <property type="match status" value="1"/>
</dbReference>
<keyword evidence="10" id="KW-1185">Reference proteome</keyword>
<comment type="similarity">
    <text evidence="3">Belongs to the Nudix hydrolase family. NudK subfamily.</text>
</comment>
<evidence type="ECO:0000256" key="6">
    <source>
        <dbReference type="ARBA" id="ARBA00032162"/>
    </source>
</evidence>
<dbReference type="GO" id="GO:0006753">
    <property type="term" value="P:nucleoside phosphate metabolic process"/>
    <property type="evidence" value="ECO:0007669"/>
    <property type="project" value="TreeGrafter"/>
</dbReference>
<gene>
    <name evidence="9" type="primary">nudF</name>
    <name evidence="9" type="ORF">Cenrod_1690</name>
</gene>
<evidence type="ECO:0000256" key="7">
    <source>
        <dbReference type="ARBA" id="ARBA00032272"/>
    </source>
</evidence>
<dbReference type="Gene3D" id="3.90.79.10">
    <property type="entry name" value="Nucleoside Triphosphate Pyrophosphohydrolase"/>
    <property type="match status" value="1"/>
</dbReference>
<dbReference type="PATRIC" id="fig|946483.4.peg.1708"/>